<accession>A0ACC2WUV3</accession>
<keyword evidence="2" id="KW-1185">Reference proteome</keyword>
<name>A0ACC2WUV3_9TREE</name>
<sequence>MVGNIDTAPLISMQEKFNPSITFIQYRTKWRRDNKMASERFTSLKNPPTNDELEFLHILDDLSAFIKMHISEAEWWRGNHPLDQMRDEADTAIAFFDGLLRKINASREIAQRLNKIESQDLDEGSRRFLDISRRDARRAAAYLGKEERKEYRMIRSQLEDLEAQFGLNIAQDRSQVWMEAIVLDDMHEEPEEFDLDPSTGLVAIPATSAAAITLLQNCEDDKIAEQMYKAMYNIAPANEDVLQRMMEFRYQQAKLLGYDSYIEYALEFDTLFNATTVREYLIEASRQAEVQAKVEMEALSAMMKTKGRQLRPWNFLYAKGRLLKERLQDLDLNDAQKYFPYKHVVPSLLDILGELFDLQLQIVEGVGTWHPSVQVYDVLVRRSTRGSAGNHRDEIDESQLQGAGIPHRLCGRLYLDLVDRPDKDEDPNTVLLRPSVIGSDVVPTVCVGGSYVLTDASFFDLDFLTSLFCQLGQGVHRLLAKNSKYHRFNRLEAESDLDEIPGQVLEELLLDVTFLRRIAIDEDGQSIPQEYLEAVLAERKIDNGMFMREQVLYSLICLDLHSNTDKDGRFKGESTEIVKQLHESYGNFGHIEGTHMQHSFSHLSHQDCRYYTNVRNSFLAKAVGGMLLEHEEADIAFIGRKFRQTLLEAGSTKEAREIAEAFLERYSVTEVLSSG</sequence>
<evidence type="ECO:0000313" key="1">
    <source>
        <dbReference type="EMBL" id="KAJ9114944.1"/>
    </source>
</evidence>
<dbReference type="Proteomes" id="UP001230649">
    <property type="component" value="Unassembled WGS sequence"/>
</dbReference>
<proteinExistence type="predicted"/>
<comment type="caution">
    <text evidence="1">The sequence shown here is derived from an EMBL/GenBank/DDBJ whole genome shotgun (WGS) entry which is preliminary data.</text>
</comment>
<organism evidence="1 2">
    <name type="scientific">Naganishia adeliensis</name>
    <dbReference type="NCBI Taxonomy" id="92952"/>
    <lineage>
        <taxon>Eukaryota</taxon>
        <taxon>Fungi</taxon>
        <taxon>Dikarya</taxon>
        <taxon>Basidiomycota</taxon>
        <taxon>Agaricomycotina</taxon>
        <taxon>Tremellomycetes</taxon>
        <taxon>Filobasidiales</taxon>
        <taxon>Filobasidiaceae</taxon>
        <taxon>Naganishia</taxon>
    </lineage>
</organism>
<protein>
    <submittedName>
        <fullName evidence="1">Uncharacterized protein</fullName>
    </submittedName>
</protein>
<gene>
    <name evidence="1" type="ORF">QFC20_001318</name>
</gene>
<dbReference type="EMBL" id="JASBWS010000007">
    <property type="protein sequence ID" value="KAJ9114944.1"/>
    <property type="molecule type" value="Genomic_DNA"/>
</dbReference>
<evidence type="ECO:0000313" key="2">
    <source>
        <dbReference type="Proteomes" id="UP001230649"/>
    </source>
</evidence>
<reference evidence="1" key="1">
    <citation type="submission" date="2023-04" db="EMBL/GenBank/DDBJ databases">
        <title>Draft Genome sequencing of Naganishia species isolated from polar environments using Oxford Nanopore Technology.</title>
        <authorList>
            <person name="Leo P."/>
            <person name="Venkateswaran K."/>
        </authorList>
    </citation>
    <scope>NUCLEOTIDE SEQUENCE</scope>
    <source>
        <strain evidence="1">MNA-CCFEE 5262</strain>
    </source>
</reference>